<proteinExistence type="predicted"/>
<evidence type="ECO:0000313" key="5">
    <source>
        <dbReference type="Proteomes" id="UP001429100"/>
    </source>
</evidence>
<reference evidence="3" key="2">
    <citation type="submission" date="2015-08" db="EMBL/GenBank/DDBJ databases">
        <authorList>
            <person name="Babu N.S."/>
            <person name="Beckwith C.J."/>
            <person name="Beseler K.G."/>
            <person name="Brison A."/>
            <person name="Carone J.V."/>
            <person name="Caskin T.P."/>
            <person name="Diamond M."/>
            <person name="Durham M.E."/>
            <person name="Foxe J.M."/>
            <person name="Go M."/>
            <person name="Henderson B.A."/>
            <person name="Jones I.B."/>
            <person name="McGettigan J.A."/>
            <person name="Micheletti S.J."/>
            <person name="Nasrallah M.E."/>
            <person name="Ortiz D."/>
            <person name="Piller C.R."/>
            <person name="Privatt S.R."/>
            <person name="Schneider S.L."/>
            <person name="Sharp S."/>
            <person name="Smith T.C."/>
            <person name="Stanton J.D."/>
            <person name="Ullery H.E."/>
            <person name="Wilson R.J."/>
            <person name="Serrano M.G."/>
            <person name="Buck G."/>
            <person name="Lee V."/>
            <person name="Wang Y."/>
            <person name="Carvalho R."/>
            <person name="Voegtly L."/>
            <person name="Shi R."/>
            <person name="Duckworth R."/>
            <person name="Johnson A."/>
            <person name="Loviza R."/>
            <person name="Walstead R."/>
            <person name="Shah Z."/>
            <person name="Kiflezghi M."/>
            <person name="Wade K."/>
            <person name="Ball S.L."/>
            <person name="Bradley K.W."/>
            <person name="Asai D.J."/>
            <person name="Bowman C.A."/>
            <person name="Russell D.A."/>
            <person name="Pope W.H."/>
            <person name="Jacobs-Sera D."/>
            <person name="Hendrix R.W."/>
            <person name="Hatfull G.F."/>
        </authorList>
    </citation>
    <scope>NUCLEOTIDE SEQUENCE [LARGE SCALE GENOMIC DNA]</scope>
</reference>
<dbReference type="EMBL" id="LN877947">
    <property type="protein sequence ID" value="CUV04143.1"/>
    <property type="molecule type" value="Genomic_DNA"/>
</dbReference>
<accession>A0A0S4TBG0</accession>
<name>A0A0S4TBG0_CRYHO</name>
<sequence>MPENCQKNIGKSSKISDLSLKIREAEKDLSISRGIQLKSASTGNHFKPINGFVFDKTSKDLKEVSELHILRLKQIETAQRLKETLRRNVDLMTELQKARGAVRSLEKKISLLERGEGINLFHSSVKGANSPCSHCPKQQEEINKLKLHIVELNDTFQKRWDETQKELHNAKNSLSDVSSKLLESLSNNHQTKISQETEQFRNINGDDMNQFMEDSLHFDDNILENYKGNTNNSNFRRNVSEVQSPSTYKLSRPSSSNFSNDLNIHQNINAYPQIYSNINHLQYNEYSRQSETPRASFTNTYNRSQLLNNQKSDPNIVIKHSRPQSEHLIKYPVPEINRNTSNSHHSNSSFYQTSNNGVRYDPAARIRSLDSVTINPGLNSHANSFPLGLACNVSNRRYDLNPRDSVLNSLSNPMVYPNTYSSNILSSHNKVQTPNDSFISSVEMFNSSKMKNSMFHASNNISYDSQSLENNSIIQNQIECEEPTGISNYNSFPINEPNNIKNLVSPSSHSKSIVEPTKDQTVNNYSATPLSDNFNEYPSSPVTKSSLNELEIDQSTYGNIRKTLEELKRTQDQRVQQLKDDREKLLRAVLNDLQEMKDFKTNLNIIKESQGKNTKTTSKGFFSLEDSSKYDV</sequence>
<protein>
    <submittedName>
        <fullName evidence="3">Uncharacterized protein</fullName>
    </submittedName>
</protein>
<feature type="coiled-coil region" evidence="1">
    <location>
        <begin position="561"/>
        <end position="588"/>
    </location>
</feature>
<dbReference type="AlphaFoldDB" id="A0A0S4TBG0"/>
<dbReference type="EMBL" id="JTAI01000044">
    <property type="protein sequence ID" value="PPS97085.1"/>
    <property type="molecule type" value="Genomic_DNA"/>
</dbReference>
<reference evidence="4 5" key="1">
    <citation type="submission" date="2014-11" db="EMBL/GenBank/DDBJ databases">
        <title>Comparative genomic analysis of Cryptosporidium hominis reveals occurrence of genetic recombination in virulent subtypes.</title>
        <authorList>
            <person name="Guo Y."/>
            <person name="Tang K."/>
            <person name="Frace M."/>
            <person name="Li N."/>
            <person name="Roellig D.M."/>
            <person name="Sammons S."/>
            <person name="Knipe K."/>
            <person name="Rowe L."/>
            <person name="Feng Y."/>
            <person name="Xiao L."/>
        </authorList>
    </citation>
    <scope>NUCLEOTIDE SEQUENCE [LARGE SCALE GENOMIC DNA]</scope>
    <source>
        <strain evidence="4">30976</strain>
    </source>
</reference>
<reference evidence="4 5" key="3">
    <citation type="submission" date="2017-10" db="EMBL/GenBank/DDBJ databases">
        <title>Consistent, comparative and evidence-based genome annotation and re-annotation for the closely-related species, Cryptosporidium parvum, C. hominis and C. tyzzeri.</title>
        <authorList>
            <person name="Baptista R.P."/>
            <person name="Li Y."/>
            <person name="Sateriale A."/>
            <person name="Striepen B."/>
            <person name="Kissinger J.C."/>
        </authorList>
    </citation>
    <scope>NUCLEOTIDE SEQUENCE [LARGE SCALE GENOMIC DNA]</scope>
    <source>
        <strain evidence="4">30976</strain>
    </source>
</reference>
<dbReference type="Proteomes" id="UP000199752">
    <property type="component" value="Chromosome 1"/>
</dbReference>
<dbReference type="VEuPathDB" id="CryptoDB:CHUDEA1_2010"/>
<keyword evidence="1" id="KW-0175">Coiled coil</keyword>
<dbReference type="VEuPathDB" id="CryptoDB:GY17_00001206"/>
<evidence type="ECO:0000313" key="4">
    <source>
        <dbReference type="EMBL" id="PPS97085.1"/>
    </source>
</evidence>
<evidence type="ECO:0000256" key="1">
    <source>
        <dbReference type="SAM" id="Coils"/>
    </source>
</evidence>
<feature type="coiled-coil region" evidence="1">
    <location>
        <begin position="75"/>
        <end position="115"/>
    </location>
</feature>
<dbReference type="VEuPathDB" id="CryptoDB:ChTU502y2012_305g0175"/>
<dbReference type="OrthoDB" id="342021at2759"/>
<gene>
    <name evidence="3" type="ORF">CHUDEA1_2010</name>
    <name evidence="4" type="ORF">GY17_00001206</name>
</gene>
<dbReference type="Proteomes" id="UP001429100">
    <property type="component" value="Unassembled WGS sequence"/>
</dbReference>
<keyword evidence="5" id="KW-1185">Reference proteome</keyword>
<dbReference type="VEuPathDB" id="CryptoDB:Chro.10230"/>
<feature type="region of interest" description="Disordered" evidence="2">
    <location>
        <begin position="234"/>
        <end position="258"/>
    </location>
</feature>
<evidence type="ECO:0000313" key="3">
    <source>
        <dbReference type="EMBL" id="CUV04143.1"/>
    </source>
</evidence>
<organism evidence="3">
    <name type="scientific">Cryptosporidium hominis</name>
    <dbReference type="NCBI Taxonomy" id="237895"/>
    <lineage>
        <taxon>Eukaryota</taxon>
        <taxon>Sar</taxon>
        <taxon>Alveolata</taxon>
        <taxon>Apicomplexa</taxon>
        <taxon>Conoidasida</taxon>
        <taxon>Coccidia</taxon>
        <taxon>Eucoccidiorida</taxon>
        <taxon>Eimeriorina</taxon>
        <taxon>Cryptosporidiidae</taxon>
        <taxon>Cryptosporidium</taxon>
    </lineage>
</organism>
<evidence type="ECO:0000256" key="2">
    <source>
        <dbReference type="SAM" id="MobiDB-lite"/>
    </source>
</evidence>